<evidence type="ECO:0000256" key="5">
    <source>
        <dbReference type="ARBA" id="ARBA00022801"/>
    </source>
</evidence>
<feature type="chain" id="PRO_5013411684" description="Putative beta-barrel assembly-enhancing protease" evidence="8">
    <location>
        <begin position="23"/>
        <end position="481"/>
    </location>
</feature>
<dbReference type="GO" id="GO:0051603">
    <property type="term" value="P:proteolysis involved in protein catabolic process"/>
    <property type="evidence" value="ECO:0007669"/>
    <property type="project" value="TreeGrafter"/>
</dbReference>
<dbReference type="CDD" id="cd07333">
    <property type="entry name" value="M48C_bepA_like"/>
    <property type="match status" value="1"/>
</dbReference>
<keyword evidence="11" id="KW-1185">Reference proteome</keyword>
<dbReference type="SUPFAM" id="SSF48452">
    <property type="entry name" value="TPR-like"/>
    <property type="match status" value="1"/>
</dbReference>
<dbReference type="RefSeq" id="WP_086965216.1">
    <property type="nucleotide sequence ID" value="NZ_CP021376.1"/>
</dbReference>
<feature type="binding site" evidence="8">
    <location>
        <position position="133"/>
    </location>
    <ligand>
        <name>Zn(2+)</name>
        <dbReference type="ChEBI" id="CHEBI:29105"/>
        <note>catalytic</note>
    </ligand>
</feature>
<dbReference type="GO" id="GO:0004222">
    <property type="term" value="F:metalloendopeptidase activity"/>
    <property type="evidence" value="ECO:0007669"/>
    <property type="project" value="InterPro"/>
</dbReference>
<reference evidence="11" key="1">
    <citation type="submission" date="2017-05" db="EMBL/GenBank/DDBJ databases">
        <authorList>
            <person name="Sung H."/>
        </authorList>
    </citation>
    <scope>NUCLEOTIDE SEQUENCE [LARGE SCALE GENOMIC DNA]</scope>
    <source>
        <strain evidence="11">AMac2203</strain>
    </source>
</reference>
<evidence type="ECO:0000313" key="10">
    <source>
        <dbReference type="EMBL" id="ART81028.1"/>
    </source>
</evidence>
<comment type="cofactor">
    <cofactor evidence="8">
        <name>Zn(2+)</name>
        <dbReference type="ChEBI" id="CHEBI:29105"/>
    </cofactor>
    <text evidence="8">Binds 1 zinc ion per subunit.</text>
</comment>
<dbReference type="Proteomes" id="UP000243793">
    <property type="component" value="Chromosome"/>
</dbReference>
<comment type="similarity">
    <text evidence="8">Belongs to the peptidase M48 family. BepA subfamily.</text>
</comment>
<feature type="binding site" evidence="8">
    <location>
        <position position="194"/>
    </location>
    <ligand>
        <name>Zn(2+)</name>
        <dbReference type="ChEBI" id="CHEBI:29105"/>
        <note>catalytic</note>
    </ligand>
</feature>
<feature type="active site" description="Proton donor" evidence="8">
    <location>
        <position position="198"/>
    </location>
</feature>
<proteinExistence type="inferred from homology"/>
<dbReference type="OrthoDB" id="9810445at2"/>
<dbReference type="InterPro" id="IPR011990">
    <property type="entry name" value="TPR-like_helical_dom_sf"/>
</dbReference>
<protein>
    <recommendedName>
        <fullName evidence="8">Putative beta-barrel assembly-enhancing protease</fullName>
        <ecNumber evidence="8">3.4.-.-</ecNumber>
    </recommendedName>
</protein>
<sequence length="481" mass="53505" precursor="true">MALRGTSLALVFSLFIMAPLQGATGLPDIGTAGVSAMSIEREARFGQAFTRFARANQPVIEDPVLNEYVTDLGLKLVAQADAVRFPFRFLLINDDTINASAFLGGVVQLHTGLFLYAENESELASVMAHEITHVTQRHIARYLEAQSRSTPLTIAGLVGSVALAVVNPQAGMAALQTTLGLKMQAAINYTRDNEFEADRIGLRLLSNAGFDPRAMASFFQKLADKYQFASAPPPMLLTHPLPSSRIAEARSRAQDYPKHSHPASLDFQMAKARVMVRFQRRTASELHRFFEQEAQKNQGAWQVDAARYGQALALLQINKEELARPLLQDLAARHHNNIFILDALTDLDNAQNKHSAAIARLQSAQQQLPNNQVVMINLADSLLQAGDHEAAVRLLDNYLRRHSENPLAWELLAQAYRPLNNESAFRQAQAEVAALKGRYELAVNQMEIATNLSKDSMQRARLGARLIQLRQQQQEWEELRK</sequence>
<keyword evidence="2 8" id="KW-0479">Metal-binding</keyword>
<keyword evidence="6 8" id="KW-0862">Zinc</keyword>
<dbReference type="GO" id="GO:0016020">
    <property type="term" value="C:membrane"/>
    <property type="evidence" value="ECO:0007669"/>
    <property type="project" value="InterPro"/>
</dbReference>
<comment type="function">
    <text evidence="8">Functions as both a chaperone and a metalloprotease. Maintains the integrity of the outer membrane by promoting either the assembly or the elimination of outer membrane proteins, depending on their folding state.</text>
</comment>
<keyword evidence="1 8" id="KW-0645">Protease</keyword>
<evidence type="ECO:0000256" key="1">
    <source>
        <dbReference type="ARBA" id="ARBA00022670"/>
    </source>
</evidence>
<evidence type="ECO:0000313" key="11">
    <source>
        <dbReference type="Proteomes" id="UP000243793"/>
    </source>
</evidence>
<organism evidence="10 11">
    <name type="scientific">Oceanisphaera avium</name>
    <dbReference type="NCBI Taxonomy" id="1903694"/>
    <lineage>
        <taxon>Bacteria</taxon>
        <taxon>Pseudomonadati</taxon>
        <taxon>Pseudomonadota</taxon>
        <taxon>Gammaproteobacteria</taxon>
        <taxon>Aeromonadales</taxon>
        <taxon>Aeromonadaceae</taxon>
        <taxon>Oceanisphaera</taxon>
    </lineage>
</organism>
<dbReference type="GO" id="GO:0008270">
    <property type="term" value="F:zinc ion binding"/>
    <property type="evidence" value="ECO:0007669"/>
    <property type="project" value="UniProtKB-UniRule"/>
</dbReference>
<dbReference type="Gene3D" id="1.25.40.10">
    <property type="entry name" value="Tetratricopeptide repeat domain"/>
    <property type="match status" value="1"/>
</dbReference>
<feature type="binding site" evidence="8">
    <location>
        <position position="129"/>
    </location>
    <ligand>
        <name>Zn(2+)</name>
        <dbReference type="ChEBI" id="CHEBI:29105"/>
        <note>catalytic</note>
    </ligand>
</feature>
<dbReference type="HAMAP" id="MF_00997">
    <property type="entry name" value="Protease_BepA"/>
    <property type="match status" value="1"/>
</dbReference>
<dbReference type="Gene3D" id="3.30.2010.10">
    <property type="entry name" value="Metalloproteases ('zincins'), catalytic domain"/>
    <property type="match status" value="1"/>
</dbReference>
<dbReference type="EC" id="3.4.-.-" evidence="8"/>
<dbReference type="InterPro" id="IPR051156">
    <property type="entry name" value="Mito/Outer_Membr_Metalloprot"/>
</dbReference>
<dbReference type="KEGG" id="ocm:CBP12_13400"/>
<keyword evidence="4 8" id="KW-0574">Periplasm</keyword>
<dbReference type="PANTHER" id="PTHR22726">
    <property type="entry name" value="METALLOENDOPEPTIDASE OMA1"/>
    <property type="match status" value="1"/>
</dbReference>
<evidence type="ECO:0000256" key="2">
    <source>
        <dbReference type="ARBA" id="ARBA00022723"/>
    </source>
</evidence>
<dbReference type="AlphaFoldDB" id="A0A1Y0D0C1"/>
<dbReference type="InterPro" id="IPR030873">
    <property type="entry name" value="Protease_BepA"/>
</dbReference>
<dbReference type="EMBL" id="CP021376">
    <property type="protein sequence ID" value="ART81028.1"/>
    <property type="molecule type" value="Genomic_DNA"/>
</dbReference>
<keyword evidence="5 8" id="KW-0378">Hydrolase</keyword>
<gene>
    <name evidence="10" type="ORF">CBP12_13400</name>
</gene>
<feature type="domain" description="Peptidase M48" evidence="9">
    <location>
        <begin position="66"/>
        <end position="252"/>
    </location>
</feature>
<evidence type="ECO:0000259" key="9">
    <source>
        <dbReference type="Pfam" id="PF01435"/>
    </source>
</evidence>
<evidence type="ECO:0000256" key="8">
    <source>
        <dbReference type="HAMAP-Rule" id="MF_00997"/>
    </source>
</evidence>
<dbReference type="GO" id="GO:0042597">
    <property type="term" value="C:periplasmic space"/>
    <property type="evidence" value="ECO:0007669"/>
    <property type="project" value="UniProtKB-SubCell"/>
</dbReference>
<comment type="subcellular location">
    <subcellularLocation>
        <location evidence="8">Periplasm</location>
    </subcellularLocation>
</comment>
<accession>A0A1Y0D0C1</accession>
<keyword evidence="7 8" id="KW-0482">Metalloprotease</keyword>
<evidence type="ECO:0000256" key="4">
    <source>
        <dbReference type="ARBA" id="ARBA00022764"/>
    </source>
</evidence>
<dbReference type="PANTHER" id="PTHR22726:SF1">
    <property type="entry name" value="METALLOENDOPEPTIDASE OMA1, MITOCHONDRIAL"/>
    <property type="match status" value="1"/>
</dbReference>
<evidence type="ECO:0000256" key="6">
    <source>
        <dbReference type="ARBA" id="ARBA00022833"/>
    </source>
</evidence>
<keyword evidence="3 8" id="KW-0732">Signal</keyword>
<feature type="signal peptide" evidence="8">
    <location>
        <begin position="1"/>
        <end position="22"/>
    </location>
</feature>
<evidence type="ECO:0000256" key="3">
    <source>
        <dbReference type="ARBA" id="ARBA00022729"/>
    </source>
</evidence>
<name>A0A1Y0D0C1_9GAMM</name>
<dbReference type="Pfam" id="PF14559">
    <property type="entry name" value="TPR_19"/>
    <property type="match status" value="1"/>
</dbReference>
<evidence type="ECO:0000256" key="7">
    <source>
        <dbReference type="ARBA" id="ARBA00023049"/>
    </source>
</evidence>
<dbReference type="Pfam" id="PF01435">
    <property type="entry name" value="Peptidase_M48"/>
    <property type="match status" value="1"/>
</dbReference>
<dbReference type="InterPro" id="IPR001915">
    <property type="entry name" value="Peptidase_M48"/>
</dbReference>
<feature type="active site" evidence="8">
    <location>
        <position position="130"/>
    </location>
</feature>